<accession>A0A1G8IE71</accession>
<keyword evidence="1" id="KW-0812">Transmembrane</keyword>
<name>A0A1G8IE71_9CLOT</name>
<proteinExistence type="predicted"/>
<keyword evidence="1" id="KW-1133">Transmembrane helix</keyword>
<dbReference type="EMBL" id="FNDZ01000001">
    <property type="protein sequence ID" value="SDI17204.1"/>
    <property type="molecule type" value="Genomic_DNA"/>
</dbReference>
<evidence type="ECO:0000313" key="3">
    <source>
        <dbReference type="EMBL" id="SDI17204.1"/>
    </source>
</evidence>
<reference evidence="3 4" key="1">
    <citation type="submission" date="2016-10" db="EMBL/GenBank/DDBJ databases">
        <authorList>
            <person name="de Groot N.N."/>
        </authorList>
    </citation>
    <scope>NUCLEOTIDE SEQUENCE [LARGE SCALE GENOMIC DNA]</scope>
    <source>
        <strain evidence="3 4">CGMCC 1.5058</strain>
    </source>
</reference>
<dbReference type="AlphaFoldDB" id="A0A1G8IE71"/>
<gene>
    <name evidence="3" type="ORF">SAMN05421804_101859</name>
</gene>
<dbReference type="Pfam" id="PF13791">
    <property type="entry name" value="Sigma_reg_C"/>
    <property type="match status" value="1"/>
</dbReference>
<dbReference type="InterPro" id="IPR025672">
    <property type="entry name" value="Sigma_reg_C_dom"/>
</dbReference>
<evidence type="ECO:0000259" key="2">
    <source>
        <dbReference type="Pfam" id="PF13791"/>
    </source>
</evidence>
<sequence length="393" mass="45120">MKKSYKELFAKYKEGVATVEERQQVEEELERFEALSQYLEEEFHDGSLEEEMNELVPKEVLDVEKLVKRRLREVMLKGALLSLLLLGLIFYGLSPLVSTFFYNPMNESLSSVEKDVSIDLAVLSELTMPEYSTSSVYVEEEGFGRYQMRYSITDLFQETSLLTEKKVVRGSVVETLNSLDDREPLFITPLEIMREEKESRKQREDIHEQLSGLSSTNYGSVSVLFKNSLSMEELRGFQTKYENIRLQWVAVENGQGVQTSSLITGFSPLGSRRSAHLFADESLLKEYPGLHLLEWLVQPGERNQDGASLEAEGYEKHYEALLYYALDRKSEISVLSERLKETEVLEESAAYVEEHGVHTYGVLLEGTVKDLLVLLKDETVEWMEIKEMKVLAP</sequence>
<evidence type="ECO:0000256" key="1">
    <source>
        <dbReference type="SAM" id="Phobius"/>
    </source>
</evidence>
<organism evidence="3 4">
    <name type="scientific">Proteiniclasticum ruminis</name>
    <dbReference type="NCBI Taxonomy" id="398199"/>
    <lineage>
        <taxon>Bacteria</taxon>
        <taxon>Bacillati</taxon>
        <taxon>Bacillota</taxon>
        <taxon>Clostridia</taxon>
        <taxon>Eubacteriales</taxon>
        <taxon>Clostridiaceae</taxon>
        <taxon>Proteiniclasticum</taxon>
    </lineage>
</organism>
<protein>
    <submittedName>
        <fullName evidence="3">Sigma factor regulator C-terminal</fullName>
    </submittedName>
</protein>
<feature type="domain" description="Sigma factor regulator C-terminal" evidence="2">
    <location>
        <begin position="210"/>
        <end position="384"/>
    </location>
</feature>
<feature type="transmembrane region" description="Helical" evidence="1">
    <location>
        <begin position="78"/>
        <end position="102"/>
    </location>
</feature>
<evidence type="ECO:0000313" key="4">
    <source>
        <dbReference type="Proteomes" id="UP000183255"/>
    </source>
</evidence>
<keyword evidence="1" id="KW-0472">Membrane</keyword>
<dbReference type="RefSeq" id="WP_031574485.1">
    <property type="nucleotide sequence ID" value="NZ_FNDZ01000001.1"/>
</dbReference>
<dbReference type="Proteomes" id="UP000183255">
    <property type="component" value="Unassembled WGS sequence"/>
</dbReference>